<dbReference type="Pfam" id="PF13505">
    <property type="entry name" value="OMP_b-brl"/>
    <property type="match status" value="1"/>
</dbReference>
<keyword evidence="8 10" id="KW-0472">Membrane</keyword>
<dbReference type="STRING" id="493475.GARC_3051"/>
<dbReference type="CDD" id="cd07185">
    <property type="entry name" value="OmpA_C-like"/>
    <property type="match status" value="1"/>
</dbReference>
<dbReference type="InterPro" id="IPR027385">
    <property type="entry name" value="Beta-barrel_OMP"/>
</dbReference>
<feature type="chain" id="PRO_5003900314" evidence="11">
    <location>
        <begin position="21"/>
        <end position="439"/>
    </location>
</feature>
<reference evidence="13 14" key="1">
    <citation type="journal article" date="2017" name="Antonie Van Leeuwenhoek">
        <title>Rhizobium rhizosphaerae sp. nov., a novel species isolated from rice rhizosphere.</title>
        <authorList>
            <person name="Zhao J.J."/>
            <person name="Zhang J."/>
            <person name="Zhang R.J."/>
            <person name="Zhang C.W."/>
            <person name="Yin H.Q."/>
            <person name="Zhang X.X."/>
        </authorList>
    </citation>
    <scope>NUCLEOTIDE SEQUENCE [LARGE SCALE GENOMIC DNA]</scope>
    <source>
        <strain evidence="13 14">BSs20135</strain>
    </source>
</reference>
<dbReference type="InterPro" id="IPR028974">
    <property type="entry name" value="TSP_type-3_rpt"/>
</dbReference>
<evidence type="ECO:0000256" key="4">
    <source>
        <dbReference type="ARBA" id="ARBA00022692"/>
    </source>
</evidence>
<dbReference type="Gene3D" id="4.10.1080.10">
    <property type="entry name" value="TSP type-3 repeat"/>
    <property type="match status" value="1"/>
</dbReference>
<dbReference type="Pfam" id="PF00691">
    <property type="entry name" value="OmpA"/>
    <property type="match status" value="1"/>
</dbReference>
<evidence type="ECO:0000256" key="7">
    <source>
        <dbReference type="ARBA" id="ARBA00023114"/>
    </source>
</evidence>
<comment type="subcellular location">
    <subcellularLocation>
        <location evidence="1">Cell outer membrane</location>
        <topology evidence="1">Multi-pass membrane protein</topology>
    </subcellularLocation>
</comment>
<dbReference type="GO" id="GO:0015288">
    <property type="term" value="F:porin activity"/>
    <property type="evidence" value="ECO:0007669"/>
    <property type="project" value="UniProtKB-KW"/>
</dbReference>
<keyword evidence="3" id="KW-1134">Transmembrane beta strand</keyword>
<keyword evidence="7" id="KW-0626">Porin</keyword>
<evidence type="ECO:0000313" key="14">
    <source>
        <dbReference type="Proteomes" id="UP000006327"/>
    </source>
</evidence>
<evidence type="ECO:0000256" key="10">
    <source>
        <dbReference type="PROSITE-ProRule" id="PRU00473"/>
    </source>
</evidence>
<dbReference type="SUPFAM" id="SSF56925">
    <property type="entry name" value="OMPA-like"/>
    <property type="match status" value="1"/>
</dbReference>
<dbReference type="GO" id="GO:0006811">
    <property type="term" value="P:monoatomic ion transport"/>
    <property type="evidence" value="ECO:0007669"/>
    <property type="project" value="UniProtKB-KW"/>
</dbReference>
<dbReference type="GO" id="GO:0009279">
    <property type="term" value="C:cell outer membrane"/>
    <property type="evidence" value="ECO:0007669"/>
    <property type="project" value="UniProtKB-SubCell"/>
</dbReference>
<evidence type="ECO:0000259" key="12">
    <source>
        <dbReference type="PROSITE" id="PS51123"/>
    </source>
</evidence>
<keyword evidence="5 11" id="KW-0732">Signal</keyword>
<evidence type="ECO:0000256" key="3">
    <source>
        <dbReference type="ARBA" id="ARBA00022452"/>
    </source>
</evidence>
<dbReference type="GO" id="GO:0007155">
    <property type="term" value="P:cell adhesion"/>
    <property type="evidence" value="ECO:0007669"/>
    <property type="project" value="InterPro"/>
</dbReference>
<feature type="domain" description="OmpA-like" evidence="12">
    <location>
        <begin position="315"/>
        <end position="433"/>
    </location>
</feature>
<dbReference type="GO" id="GO:0046930">
    <property type="term" value="C:pore complex"/>
    <property type="evidence" value="ECO:0007669"/>
    <property type="project" value="UniProtKB-KW"/>
</dbReference>
<dbReference type="PROSITE" id="PS51123">
    <property type="entry name" value="OMPA_2"/>
    <property type="match status" value="1"/>
</dbReference>
<dbReference type="SUPFAM" id="SSF103088">
    <property type="entry name" value="OmpA-like"/>
    <property type="match status" value="1"/>
</dbReference>
<keyword evidence="9" id="KW-0998">Cell outer membrane</keyword>
<organism evidence="13 14">
    <name type="scientific">Paraglaciecola arctica BSs20135</name>
    <dbReference type="NCBI Taxonomy" id="493475"/>
    <lineage>
        <taxon>Bacteria</taxon>
        <taxon>Pseudomonadati</taxon>
        <taxon>Pseudomonadota</taxon>
        <taxon>Gammaproteobacteria</taxon>
        <taxon>Alteromonadales</taxon>
        <taxon>Alteromonadaceae</taxon>
        <taxon>Paraglaciecola</taxon>
    </lineage>
</organism>
<dbReference type="Gene3D" id="2.40.160.20">
    <property type="match status" value="1"/>
</dbReference>
<dbReference type="SUPFAM" id="SSF103647">
    <property type="entry name" value="TSP type-3 repeat"/>
    <property type="match status" value="1"/>
</dbReference>
<evidence type="ECO:0000256" key="2">
    <source>
        <dbReference type="ARBA" id="ARBA00022448"/>
    </source>
</evidence>
<evidence type="ECO:0000256" key="8">
    <source>
        <dbReference type="ARBA" id="ARBA00023136"/>
    </source>
</evidence>
<protein>
    <submittedName>
        <fullName evidence="13">OmpA-OmpF porin, OOP family</fullName>
    </submittedName>
</protein>
<dbReference type="Pfam" id="PF02412">
    <property type="entry name" value="TSP_3"/>
    <property type="match status" value="4"/>
</dbReference>
<dbReference type="InterPro" id="IPR011250">
    <property type="entry name" value="OMP/PagP_B-barrel"/>
</dbReference>
<evidence type="ECO:0000256" key="11">
    <source>
        <dbReference type="SAM" id="SignalP"/>
    </source>
</evidence>
<keyword evidence="2" id="KW-0813">Transport</keyword>
<dbReference type="Gene3D" id="3.30.1330.60">
    <property type="entry name" value="OmpA-like domain"/>
    <property type="match status" value="1"/>
</dbReference>
<dbReference type="Proteomes" id="UP000006327">
    <property type="component" value="Unassembled WGS sequence"/>
</dbReference>
<evidence type="ECO:0000256" key="5">
    <source>
        <dbReference type="ARBA" id="ARBA00022729"/>
    </source>
</evidence>
<keyword evidence="6" id="KW-0406">Ion transport</keyword>
<dbReference type="PANTHER" id="PTHR30329">
    <property type="entry name" value="STATOR ELEMENT OF FLAGELLAR MOTOR COMPLEX"/>
    <property type="match status" value="1"/>
</dbReference>
<dbReference type="eggNOG" id="COG2885">
    <property type="taxonomic scope" value="Bacteria"/>
</dbReference>
<keyword evidence="14" id="KW-1185">Reference proteome</keyword>
<evidence type="ECO:0000256" key="9">
    <source>
        <dbReference type="ARBA" id="ARBA00023237"/>
    </source>
</evidence>
<keyword evidence="4" id="KW-0812">Transmembrane</keyword>
<accession>K6XH88</accession>
<dbReference type="InterPro" id="IPR003367">
    <property type="entry name" value="Thrombospondin_3-like_rpt"/>
</dbReference>
<dbReference type="OrthoDB" id="9805832at2"/>
<comment type="caution">
    <text evidence="13">The sequence shown here is derived from an EMBL/GenBank/DDBJ whole genome shotgun (WGS) entry which is preliminary data.</text>
</comment>
<dbReference type="AlphaFoldDB" id="K6XH88"/>
<dbReference type="InterPro" id="IPR006664">
    <property type="entry name" value="OMP_bac"/>
</dbReference>
<dbReference type="GO" id="GO:0005509">
    <property type="term" value="F:calcium ion binding"/>
    <property type="evidence" value="ECO:0007669"/>
    <property type="project" value="InterPro"/>
</dbReference>
<dbReference type="InterPro" id="IPR006665">
    <property type="entry name" value="OmpA-like"/>
</dbReference>
<dbReference type="InterPro" id="IPR050330">
    <property type="entry name" value="Bact_OuterMem_StrucFunc"/>
</dbReference>
<dbReference type="InterPro" id="IPR036737">
    <property type="entry name" value="OmpA-like_sf"/>
</dbReference>
<feature type="signal peptide" evidence="11">
    <location>
        <begin position="1"/>
        <end position="20"/>
    </location>
</feature>
<dbReference type="EMBL" id="BAEO01000044">
    <property type="protein sequence ID" value="GAC20014.1"/>
    <property type="molecule type" value="Genomic_DNA"/>
</dbReference>
<dbReference type="PRINTS" id="PR01021">
    <property type="entry name" value="OMPADOMAIN"/>
</dbReference>
<evidence type="ECO:0000313" key="13">
    <source>
        <dbReference type="EMBL" id="GAC20014.1"/>
    </source>
</evidence>
<evidence type="ECO:0000256" key="1">
    <source>
        <dbReference type="ARBA" id="ARBA00004571"/>
    </source>
</evidence>
<dbReference type="PANTHER" id="PTHR30329:SF21">
    <property type="entry name" value="LIPOPROTEIN YIAD-RELATED"/>
    <property type="match status" value="1"/>
</dbReference>
<gene>
    <name evidence="13" type="ORF">GARC_3051</name>
</gene>
<proteinExistence type="predicted"/>
<dbReference type="RefSeq" id="WP_007621507.1">
    <property type="nucleotide sequence ID" value="NZ_BAEO01000044.1"/>
</dbReference>
<sequence>MKKLLILSAITAALSANVQAQEQPKENDKWVAGFVEYYSADNSAKDSPNFLNDGYGFGAEFGMKFSEEWGARVELSFLEIDVEGAFLDESGKRLGADLLYFMPEDLLYVFGGLKNTKITDADMMASVGLGKHWDLGKHLDLGKYQAYGNNVKIVTELAAYQNLDSHEDGTHLGFKVGIAYAFGGSTAPSMPKDSDNDGVLDSQDQCANTPIGTAVDSIGCTLDLDGDGVINRLDNCPDTPAGTEVDSYGCKNDLDGDGIPNNIDMCPNTAPGTQVGAKGCSLILDTDQDGILDDVDNCSDTPLTDKVDAKGCSIFTEEEVSINVKVLFANNSSVIGNSNASQFQEVADFMDRYPATDAVIEGHASAPGSDDYNLMLSQKRANAVRTLLIQKYGIKAERLIAIGYGETQLLDTANTAEANQANRRIVVKVSASTRVNVKR</sequence>
<evidence type="ECO:0000256" key="6">
    <source>
        <dbReference type="ARBA" id="ARBA00023065"/>
    </source>
</evidence>
<name>K6XH88_9ALTE</name>